<accession>A0A0M8K9V5</accession>
<reference evidence="3" key="3">
    <citation type="submission" date="2015-08" db="EMBL/GenBank/DDBJ databases">
        <title>Draft Genome Sequence of a Heterotrophic Facultative Anaerobic Bacterium Ardenticatena maritima Strain 110S.</title>
        <authorList>
            <person name="Kawaichi S."/>
            <person name="Yoshida T."/>
            <person name="Sako Y."/>
            <person name="Nakamura R."/>
        </authorList>
    </citation>
    <scope>NUCLEOTIDE SEQUENCE [LARGE SCALE GENOMIC DNA]</scope>
    <source>
        <strain evidence="3">110S</strain>
    </source>
</reference>
<evidence type="ECO:0000313" key="1">
    <source>
        <dbReference type="EMBL" id="GAP63419.1"/>
    </source>
</evidence>
<dbReference type="InterPro" id="IPR052341">
    <property type="entry name" value="LOG_family_nucleotidases"/>
</dbReference>
<keyword evidence="3" id="KW-1185">Reference proteome</keyword>
<organism evidence="1 3">
    <name type="scientific">Ardenticatena maritima</name>
    <dbReference type="NCBI Taxonomy" id="872965"/>
    <lineage>
        <taxon>Bacteria</taxon>
        <taxon>Bacillati</taxon>
        <taxon>Chloroflexota</taxon>
        <taxon>Ardenticatenia</taxon>
        <taxon>Ardenticatenales</taxon>
        <taxon>Ardenticatenaceae</taxon>
        <taxon>Ardenticatena</taxon>
    </lineage>
</organism>
<dbReference type="RefSeq" id="WP_054493255.1">
    <property type="nucleotide sequence ID" value="NZ_BBZA01000143.1"/>
</dbReference>
<protein>
    <recommendedName>
        <fullName evidence="5">DNA-binding protein</fullName>
    </recommendedName>
</protein>
<evidence type="ECO:0008006" key="5">
    <source>
        <dbReference type="Google" id="ProtNLM"/>
    </source>
</evidence>
<dbReference type="Gene3D" id="3.40.50.450">
    <property type="match status" value="1"/>
</dbReference>
<comment type="caution">
    <text evidence="1">The sequence shown here is derived from an EMBL/GenBank/DDBJ whole genome shotgun (WGS) entry which is preliminary data.</text>
</comment>
<dbReference type="PANTHER" id="PTHR43393:SF3">
    <property type="entry name" value="LYSINE DECARBOXYLASE-LIKE PROTEIN"/>
    <property type="match status" value="1"/>
</dbReference>
<dbReference type="Pfam" id="PF03641">
    <property type="entry name" value="Lysine_decarbox"/>
    <property type="match status" value="1"/>
</dbReference>
<dbReference type="Proteomes" id="UP000037784">
    <property type="component" value="Unassembled WGS sequence"/>
</dbReference>
<name>A0A0M8K9V5_9CHLR</name>
<dbReference type="PANTHER" id="PTHR43393">
    <property type="entry name" value="CYTOKININ RIBOSIDE 5'-MONOPHOSPHATE PHOSPHORIBOHYDROLASE"/>
    <property type="match status" value="1"/>
</dbReference>
<dbReference type="FunCoup" id="A0A0M8K9V5">
    <property type="interactions" value="178"/>
</dbReference>
<dbReference type="EMBL" id="LGKN01000004">
    <property type="protein sequence ID" value="KPL88433.1"/>
    <property type="molecule type" value="Genomic_DNA"/>
</dbReference>
<gene>
    <name evidence="1" type="ORF">ARMA_1842</name>
    <name evidence="2" type="ORF">SE16_06430</name>
</gene>
<dbReference type="InterPro" id="IPR031100">
    <property type="entry name" value="LOG_fam"/>
</dbReference>
<dbReference type="SUPFAM" id="SSF102405">
    <property type="entry name" value="MCP/YpsA-like"/>
    <property type="match status" value="1"/>
</dbReference>
<dbReference type="Proteomes" id="UP000050502">
    <property type="component" value="Unassembled WGS sequence"/>
</dbReference>
<dbReference type="AlphaFoldDB" id="A0A0M8K9V5"/>
<evidence type="ECO:0000313" key="4">
    <source>
        <dbReference type="Proteomes" id="UP000050502"/>
    </source>
</evidence>
<reference evidence="1 3" key="1">
    <citation type="journal article" date="2015" name="Genome Announc.">
        <title>Draft Genome Sequence of a Heterotrophic Facultative Anaerobic Thermophilic Bacterium, Ardenticatena maritima Strain 110ST.</title>
        <authorList>
            <person name="Kawaichi S."/>
            <person name="Yoshida T."/>
            <person name="Sako Y."/>
            <person name="Nakamura R."/>
        </authorList>
    </citation>
    <scope>NUCLEOTIDE SEQUENCE [LARGE SCALE GENOMIC DNA]</scope>
    <source>
        <strain evidence="1 3">110S</strain>
    </source>
</reference>
<reference evidence="2 4" key="2">
    <citation type="submission" date="2015-07" db="EMBL/GenBank/DDBJ databases">
        <title>Whole genome sequence of Ardenticatena maritima DSM 23922.</title>
        <authorList>
            <person name="Hemp J."/>
            <person name="Ward L.M."/>
            <person name="Pace L.A."/>
            <person name="Fischer W.W."/>
        </authorList>
    </citation>
    <scope>NUCLEOTIDE SEQUENCE [LARGE SCALE GENOMIC DNA]</scope>
    <source>
        <strain evidence="2 4">110S</strain>
    </source>
</reference>
<dbReference type="InParanoid" id="A0A0M8K9V5"/>
<sequence length="183" mass="20234">MTNERTRPLIAVYGSAQPQPGDELYEEAYRLGRLLAEAGFDVMSGGYYGTMAAVSRGAHEGGGRVVGVTMAIFDPRPPNEWVHETTHTPGFPERLRTLTEMADAYIALRGGIGTLTEVAYTWGLMQTGAMRPKPFILLGAPWRRLLALLQEDDFRIAPHHYNLLTVIEDVDAAVQHLRDQLGV</sequence>
<dbReference type="STRING" id="872965.SE16_06430"/>
<dbReference type="GO" id="GO:0005829">
    <property type="term" value="C:cytosol"/>
    <property type="evidence" value="ECO:0007669"/>
    <property type="project" value="TreeGrafter"/>
</dbReference>
<evidence type="ECO:0000313" key="3">
    <source>
        <dbReference type="Proteomes" id="UP000037784"/>
    </source>
</evidence>
<evidence type="ECO:0000313" key="2">
    <source>
        <dbReference type="EMBL" id="KPL88433.1"/>
    </source>
</evidence>
<proteinExistence type="predicted"/>
<dbReference type="EMBL" id="BBZA01000143">
    <property type="protein sequence ID" value="GAP63419.1"/>
    <property type="molecule type" value="Genomic_DNA"/>
</dbReference>
<dbReference type="OrthoDB" id="9801098at2"/>